<proteinExistence type="predicted"/>
<accession>M2QGH7</accession>
<dbReference type="AlphaFoldDB" id="M2QGH7"/>
<dbReference type="HOGENOM" id="CLU_1660525_0_0_1"/>
<feature type="region of interest" description="Disordered" evidence="1">
    <location>
        <begin position="90"/>
        <end position="140"/>
    </location>
</feature>
<name>M2QGH7_CERS8</name>
<reference evidence="2 3" key="1">
    <citation type="journal article" date="2012" name="Proc. Natl. Acad. Sci. U.S.A.">
        <title>Comparative genomics of Ceriporiopsis subvermispora and Phanerochaete chrysosporium provide insight into selective ligninolysis.</title>
        <authorList>
            <person name="Fernandez-Fueyo E."/>
            <person name="Ruiz-Duenas F.J."/>
            <person name="Ferreira P."/>
            <person name="Floudas D."/>
            <person name="Hibbett D.S."/>
            <person name="Canessa P."/>
            <person name="Larrondo L.F."/>
            <person name="James T.Y."/>
            <person name="Seelenfreund D."/>
            <person name="Lobos S."/>
            <person name="Polanco R."/>
            <person name="Tello M."/>
            <person name="Honda Y."/>
            <person name="Watanabe T."/>
            <person name="Watanabe T."/>
            <person name="Ryu J.S."/>
            <person name="Kubicek C.P."/>
            <person name="Schmoll M."/>
            <person name="Gaskell J."/>
            <person name="Hammel K.E."/>
            <person name="St John F.J."/>
            <person name="Vanden Wymelenberg A."/>
            <person name="Sabat G."/>
            <person name="Splinter BonDurant S."/>
            <person name="Syed K."/>
            <person name="Yadav J.S."/>
            <person name="Doddapaneni H."/>
            <person name="Subramanian V."/>
            <person name="Lavin J.L."/>
            <person name="Oguiza J.A."/>
            <person name="Perez G."/>
            <person name="Pisabarro A.G."/>
            <person name="Ramirez L."/>
            <person name="Santoyo F."/>
            <person name="Master E."/>
            <person name="Coutinho P.M."/>
            <person name="Henrissat B."/>
            <person name="Lombard V."/>
            <person name="Magnuson J.K."/>
            <person name="Kuees U."/>
            <person name="Hori C."/>
            <person name="Igarashi K."/>
            <person name="Samejima M."/>
            <person name="Held B.W."/>
            <person name="Barry K.W."/>
            <person name="LaButti K.M."/>
            <person name="Lapidus A."/>
            <person name="Lindquist E.A."/>
            <person name="Lucas S.M."/>
            <person name="Riley R."/>
            <person name="Salamov A.A."/>
            <person name="Hoffmeister D."/>
            <person name="Schwenk D."/>
            <person name="Hadar Y."/>
            <person name="Yarden O."/>
            <person name="de Vries R.P."/>
            <person name="Wiebenga A."/>
            <person name="Stenlid J."/>
            <person name="Eastwood D."/>
            <person name="Grigoriev I.V."/>
            <person name="Berka R.M."/>
            <person name="Blanchette R.A."/>
            <person name="Kersten P."/>
            <person name="Martinez A.T."/>
            <person name="Vicuna R."/>
            <person name="Cullen D."/>
        </authorList>
    </citation>
    <scope>NUCLEOTIDE SEQUENCE [LARGE SCALE GENOMIC DNA]</scope>
    <source>
        <strain evidence="2 3">B</strain>
    </source>
</reference>
<feature type="compositionally biased region" description="Low complexity" evidence="1">
    <location>
        <begin position="15"/>
        <end position="24"/>
    </location>
</feature>
<feature type="region of interest" description="Disordered" evidence="1">
    <location>
        <begin position="14"/>
        <end position="53"/>
    </location>
</feature>
<evidence type="ECO:0000313" key="2">
    <source>
        <dbReference type="EMBL" id="EMD36153.1"/>
    </source>
</evidence>
<dbReference type="Proteomes" id="UP000016930">
    <property type="component" value="Unassembled WGS sequence"/>
</dbReference>
<gene>
    <name evidence="2" type="ORF">CERSUDRAFT_115124</name>
</gene>
<organism evidence="2 3">
    <name type="scientific">Ceriporiopsis subvermispora (strain B)</name>
    <name type="common">White-rot fungus</name>
    <name type="synonym">Gelatoporia subvermispora</name>
    <dbReference type="NCBI Taxonomy" id="914234"/>
    <lineage>
        <taxon>Eukaryota</taxon>
        <taxon>Fungi</taxon>
        <taxon>Dikarya</taxon>
        <taxon>Basidiomycota</taxon>
        <taxon>Agaricomycotina</taxon>
        <taxon>Agaricomycetes</taxon>
        <taxon>Polyporales</taxon>
        <taxon>Gelatoporiaceae</taxon>
        <taxon>Gelatoporia</taxon>
    </lineage>
</organism>
<sequence>MVRQFLPVPWRCSKGQSWGSWSQSTAGTKRQRLTAYERPRHRREKRSGAGDAGRRVRLNVHTCRERLDMARPNAGGAALATAMDFHGGRGNEGRFTRWQRHPTDDCAPDGSDAYQEASSDVQNTGAAHERRDSQKTAGQLRSMATSGLFCAMNAYADSE</sequence>
<feature type="compositionally biased region" description="Polar residues" evidence="1">
    <location>
        <begin position="116"/>
        <end position="125"/>
    </location>
</feature>
<evidence type="ECO:0000313" key="3">
    <source>
        <dbReference type="Proteomes" id="UP000016930"/>
    </source>
</evidence>
<protein>
    <submittedName>
        <fullName evidence="2">Uncharacterized protein</fullName>
    </submittedName>
</protein>
<evidence type="ECO:0000256" key="1">
    <source>
        <dbReference type="SAM" id="MobiDB-lite"/>
    </source>
</evidence>
<dbReference type="EMBL" id="KB445798">
    <property type="protein sequence ID" value="EMD36153.1"/>
    <property type="molecule type" value="Genomic_DNA"/>
</dbReference>
<keyword evidence="3" id="KW-1185">Reference proteome</keyword>